<keyword evidence="1" id="KW-1133">Transmembrane helix</keyword>
<keyword evidence="3" id="KW-0645">Protease</keyword>
<feature type="transmembrane region" description="Helical" evidence="1">
    <location>
        <begin position="6"/>
        <end position="28"/>
    </location>
</feature>
<evidence type="ECO:0000313" key="4">
    <source>
        <dbReference type="Proteomes" id="UP000013911"/>
    </source>
</evidence>
<gene>
    <name evidence="3" type="ORF">H131_03124</name>
</gene>
<dbReference type="SUPFAM" id="SSF56601">
    <property type="entry name" value="beta-lactamase/transpeptidase-like"/>
    <property type="match status" value="1"/>
</dbReference>
<keyword evidence="1" id="KW-0472">Membrane</keyword>
<dbReference type="OrthoDB" id="975092at2"/>
<organism evidence="3 4">
    <name type="scientific">Lysinibacillus sphaericus OT4b.31</name>
    <dbReference type="NCBI Taxonomy" id="1285586"/>
    <lineage>
        <taxon>Bacteria</taxon>
        <taxon>Bacillati</taxon>
        <taxon>Bacillota</taxon>
        <taxon>Bacilli</taxon>
        <taxon>Bacillales</taxon>
        <taxon>Bacillaceae</taxon>
        <taxon>Lysinibacillus</taxon>
    </lineage>
</organism>
<dbReference type="GO" id="GO:0008800">
    <property type="term" value="F:beta-lactamase activity"/>
    <property type="evidence" value="ECO:0007669"/>
    <property type="project" value="InterPro"/>
</dbReference>
<comment type="caution">
    <text evidence="3">The sequence shown here is derived from an EMBL/GenBank/DDBJ whole genome shotgun (WGS) entry which is preliminary data.</text>
</comment>
<dbReference type="InterPro" id="IPR000871">
    <property type="entry name" value="Beta-lactam_class-A"/>
</dbReference>
<dbReference type="Proteomes" id="UP000013911">
    <property type="component" value="Unassembled WGS sequence"/>
</dbReference>
<sequence length="371" mass="42684">MNIYFTILLAVLLGVLLLFIGFILLGFFMKRKDINKTKDDIIKLMEKNPEMWSMSVIQNDNEIITYNKDKIIPLASTVKILYAVAFINAVRNKFLNPDELVPVKEVDSLYLKNTDGNAHNLWKENEHIGSEVTLKEIAKGMMKYSSNACTDFIYYRLGKDKIDAVIKEYSLLQQTEIYPINSAILIPSYLYIAEKVPKKNIAQTIKDMPISHFNLLATELLNKIIKGEANRFIENLHMMSTMKVQRELTKKLPAASSSDYAKLMYQLGKSEKLTTVDKQLLDDLMGFTDYEKSGKRLWYKGGATLFVLTSAGFRSNDSENISFSFFIEDMSALETIWIEKKYNEFIKAFLEDNLFRTKILNVIDEINNKNA</sequence>
<dbReference type="EMBL" id="AQPX01000008">
    <property type="protein sequence ID" value="EON73620.1"/>
    <property type="molecule type" value="Genomic_DNA"/>
</dbReference>
<dbReference type="Pfam" id="PF13354">
    <property type="entry name" value="Beta-lactamase2"/>
    <property type="match status" value="1"/>
</dbReference>
<keyword evidence="1" id="KW-0812">Transmembrane</keyword>
<dbReference type="HOGENOM" id="CLU_745239_0_0_9"/>
<feature type="domain" description="Beta-lactamase class A catalytic" evidence="2">
    <location>
        <begin position="60"/>
        <end position="171"/>
    </location>
</feature>
<proteinExistence type="predicted"/>
<protein>
    <submittedName>
        <fullName evidence="3">D-alanyl-D-alanine carboxypeptidase</fullName>
    </submittedName>
</protein>
<name>R7ZHQ4_LYSSH</name>
<keyword evidence="3" id="KW-0378">Hydrolase</keyword>
<dbReference type="eggNOG" id="COG2367">
    <property type="taxonomic scope" value="Bacteria"/>
</dbReference>
<evidence type="ECO:0000259" key="2">
    <source>
        <dbReference type="Pfam" id="PF13354"/>
    </source>
</evidence>
<accession>R7ZHQ4</accession>
<dbReference type="RefSeq" id="WP_010857589.1">
    <property type="nucleotide sequence ID" value="NZ_KB933398.1"/>
</dbReference>
<dbReference type="PANTHER" id="PTHR35333">
    <property type="entry name" value="BETA-LACTAMASE"/>
    <property type="match status" value="1"/>
</dbReference>
<dbReference type="AlphaFoldDB" id="R7ZHQ4"/>
<dbReference type="Gene3D" id="3.40.710.10">
    <property type="entry name" value="DD-peptidase/beta-lactamase superfamily"/>
    <property type="match status" value="1"/>
</dbReference>
<dbReference type="InterPro" id="IPR012338">
    <property type="entry name" value="Beta-lactam/transpept-like"/>
</dbReference>
<keyword evidence="3" id="KW-0121">Carboxypeptidase</keyword>
<evidence type="ECO:0000256" key="1">
    <source>
        <dbReference type="SAM" id="Phobius"/>
    </source>
</evidence>
<dbReference type="InterPro" id="IPR045155">
    <property type="entry name" value="Beta-lactam_cat"/>
</dbReference>
<dbReference type="GO" id="GO:0030655">
    <property type="term" value="P:beta-lactam antibiotic catabolic process"/>
    <property type="evidence" value="ECO:0007669"/>
    <property type="project" value="InterPro"/>
</dbReference>
<reference evidence="3 4" key="1">
    <citation type="submission" date="2013-04" db="EMBL/GenBank/DDBJ databases">
        <title>Draft genome of the heavy metal tolerant bacterium Lysinibacillus sphaericus strain OT4b.31.</title>
        <authorList>
            <person name="Pena-Montenegro T.D."/>
            <person name="Dussan J."/>
        </authorList>
    </citation>
    <scope>NUCLEOTIDE SEQUENCE [LARGE SCALE GENOMIC DNA]</scope>
    <source>
        <strain evidence="3 4">OT4b.31</strain>
    </source>
</reference>
<dbReference type="GO" id="GO:0046677">
    <property type="term" value="P:response to antibiotic"/>
    <property type="evidence" value="ECO:0007669"/>
    <property type="project" value="InterPro"/>
</dbReference>
<dbReference type="PATRIC" id="fig|1285586.5.peg.625"/>
<dbReference type="GO" id="GO:0004180">
    <property type="term" value="F:carboxypeptidase activity"/>
    <property type="evidence" value="ECO:0007669"/>
    <property type="project" value="UniProtKB-KW"/>
</dbReference>
<evidence type="ECO:0000313" key="3">
    <source>
        <dbReference type="EMBL" id="EON73620.1"/>
    </source>
</evidence>
<dbReference type="PANTHER" id="PTHR35333:SF3">
    <property type="entry name" value="BETA-LACTAMASE-TYPE TRANSPEPTIDASE FOLD CONTAINING PROTEIN"/>
    <property type="match status" value="1"/>
</dbReference>